<evidence type="ECO:0000256" key="1">
    <source>
        <dbReference type="ARBA" id="ARBA00022583"/>
    </source>
</evidence>
<dbReference type="PANTHER" id="PTHR23065:SF54">
    <property type="entry name" value="SUPPRESSOR OF YEAST PROFILIN DELETION"/>
    <property type="match status" value="1"/>
</dbReference>
<dbReference type="GO" id="GO:0032185">
    <property type="term" value="P:septin cytoskeleton organization"/>
    <property type="evidence" value="ECO:0007669"/>
    <property type="project" value="TreeGrafter"/>
</dbReference>
<evidence type="ECO:0000256" key="2">
    <source>
        <dbReference type="SAM" id="MobiDB-lite"/>
    </source>
</evidence>
<dbReference type="InParanoid" id="F0X829"/>
<dbReference type="SUPFAM" id="SSF103657">
    <property type="entry name" value="BAR/IMD domain-like"/>
    <property type="match status" value="1"/>
</dbReference>
<dbReference type="STRING" id="655863.F0X829"/>
<keyword evidence="5" id="KW-1185">Reference proteome</keyword>
<feature type="compositionally biased region" description="Pro residues" evidence="2">
    <location>
        <begin position="467"/>
        <end position="476"/>
    </location>
</feature>
<evidence type="ECO:0000313" key="5">
    <source>
        <dbReference type="Proteomes" id="UP000007796"/>
    </source>
</evidence>
<feature type="compositionally biased region" description="Low complexity" evidence="2">
    <location>
        <begin position="477"/>
        <end position="494"/>
    </location>
</feature>
<dbReference type="SMART" id="SM00055">
    <property type="entry name" value="FCH"/>
    <property type="match status" value="1"/>
</dbReference>
<dbReference type="FunFam" id="1.20.1270.60:FF:000102">
    <property type="entry name" value="WGS project CABT00000000 data, contig 2.23"/>
    <property type="match status" value="1"/>
</dbReference>
<dbReference type="InterPro" id="IPR027267">
    <property type="entry name" value="AH/BAR_dom_sf"/>
</dbReference>
<dbReference type="HOGENOM" id="CLU_011037_0_0_1"/>
<feature type="region of interest" description="Disordered" evidence="2">
    <location>
        <begin position="461"/>
        <end position="518"/>
    </location>
</feature>
<dbReference type="EMBL" id="GL629735">
    <property type="protein sequence ID" value="EFX05725.1"/>
    <property type="molecule type" value="Genomic_DNA"/>
</dbReference>
<feature type="region of interest" description="Disordered" evidence="2">
    <location>
        <begin position="141"/>
        <end position="166"/>
    </location>
</feature>
<dbReference type="RefSeq" id="XP_014175207.1">
    <property type="nucleotide sequence ID" value="XM_014319732.1"/>
</dbReference>
<feature type="region of interest" description="Disordered" evidence="2">
    <location>
        <begin position="873"/>
        <end position="935"/>
    </location>
</feature>
<reference evidence="4 5" key="1">
    <citation type="journal article" date="2011" name="Proc. Natl. Acad. Sci. U.S.A.">
        <title>Genome and transcriptome analyses of the mountain pine beetle-fungal symbiont Grosmannia clavigera, a lodgepole pine pathogen.</title>
        <authorList>
            <person name="DiGuistini S."/>
            <person name="Wang Y."/>
            <person name="Liao N.Y."/>
            <person name="Taylor G."/>
            <person name="Tanguay P."/>
            <person name="Feau N."/>
            <person name="Henrissat B."/>
            <person name="Chan S.K."/>
            <person name="Hesse-Orce U."/>
            <person name="Alamouti S.M."/>
            <person name="Tsui C.K.M."/>
            <person name="Docking R.T."/>
            <person name="Levasseur A."/>
            <person name="Haridas S."/>
            <person name="Robertson G."/>
            <person name="Birol I."/>
            <person name="Holt R.A."/>
            <person name="Marra M.A."/>
            <person name="Hamelin R.C."/>
            <person name="Hirst M."/>
            <person name="Jones S.J.M."/>
            <person name="Bohlmann J."/>
            <person name="Breuil C."/>
        </authorList>
    </citation>
    <scope>NUCLEOTIDE SEQUENCE [LARGE SCALE GENOMIC DNA]</scope>
    <source>
        <strain evidence="5">kw1407 / UAMH 11150</strain>
    </source>
</reference>
<feature type="compositionally biased region" description="Low complexity" evidence="2">
    <location>
        <begin position="252"/>
        <end position="277"/>
    </location>
</feature>
<dbReference type="Proteomes" id="UP000007796">
    <property type="component" value="Unassembled WGS sequence"/>
</dbReference>
<dbReference type="GO" id="GO:0030139">
    <property type="term" value="C:endocytic vesicle"/>
    <property type="evidence" value="ECO:0007669"/>
    <property type="project" value="TreeGrafter"/>
</dbReference>
<dbReference type="PROSITE" id="PS51072">
    <property type="entry name" value="MHD"/>
    <property type="match status" value="1"/>
</dbReference>
<dbReference type="Pfam" id="PF00611">
    <property type="entry name" value="FCH"/>
    <property type="match status" value="1"/>
</dbReference>
<dbReference type="InterPro" id="IPR018808">
    <property type="entry name" value="Muniscin_C"/>
</dbReference>
<evidence type="ECO:0000313" key="4">
    <source>
        <dbReference type="EMBL" id="EFX05725.1"/>
    </source>
</evidence>
<dbReference type="FunCoup" id="F0X829">
    <property type="interactions" value="129"/>
</dbReference>
<dbReference type="GO" id="GO:0006897">
    <property type="term" value="P:endocytosis"/>
    <property type="evidence" value="ECO:0007669"/>
    <property type="project" value="UniProtKB-KW"/>
</dbReference>
<dbReference type="OrthoDB" id="331602at2759"/>
<dbReference type="CDD" id="cd07650">
    <property type="entry name" value="F-BAR_Syp1p_like"/>
    <property type="match status" value="1"/>
</dbReference>
<dbReference type="GO" id="GO:0032153">
    <property type="term" value="C:cell division site"/>
    <property type="evidence" value="ECO:0007669"/>
    <property type="project" value="TreeGrafter"/>
</dbReference>
<dbReference type="GeneID" id="25976933"/>
<dbReference type="InterPro" id="IPR001060">
    <property type="entry name" value="FCH_dom"/>
</dbReference>
<evidence type="ECO:0000259" key="3">
    <source>
        <dbReference type="PROSITE" id="PS51072"/>
    </source>
</evidence>
<feature type="compositionally biased region" description="Low complexity" evidence="2">
    <location>
        <begin position="592"/>
        <end position="605"/>
    </location>
</feature>
<feature type="compositionally biased region" description="Acidic residues" evidence="2">
    <location>
        <begin position="900"/>
        <end position="911"/>
    </location>
</feature>
<gene>
    <name evidence="4" type="ORF">CMQ_3794</name>
</gene>
<name>F0X829_GROCL</name>
<dbReference type="GO" id="GO:0005886">
    <property type="term" value="C:plasma membrane"/>
    <property type="evidence" value="ECO:0007669"/>
    <property type="project" value="TreeGrafter"/>
</dbReference>
<dbReference type="PANTHER" id="PTHR23065">
    <property type="entry name" value="PROLINE-SERINE-THREONINE PHOSPHATASE INTERACTING PROTEIN 1"/>
    <property type="match status" value="1"/>
</dbReference>
<feature type="region of interest" description="Disordered" evidence="2">
    <location>
        <begin position="583"/>
        <end position="613"/>
    </location>
</feature>
<feature type="compositionally biased region" description="Basic and acidic residues" evidence="2">
    <location>
        <begin position="307"/>
        <end position="327"/>
    </location>
</feature>
<dbReference type="Pfam" id="PF10291">
    <property type="entry name" value="muHD"/>
    <property type="match status" value="1"/>
</dbReference>
<feature type="region of interest" description="Disordered" evidence="2">
    <location>
        <begin position="235"/>
        <end position="448"/>
    </location>
</feature>
<proteinExistence type="predicted"/>
<dbReference type="AlphaFoldDB" id="F0X829"/>
<sequence>MDGLSRAEYPGMLASLQPGLAVFVLQERAKRIGKINQEIADWLLERRKVEEQYVAGLRKLLLVKAPNSASELGVFQPAWESILNAIDAVANSHHLFSSRIEKDIEVPLRSFQNTKEMGNLTTISANLNLVAKELEDAQDKADKLSKKGGKTSSQKMDAATQRLESASQQWDSQAPFVFETLQALDEQRTNHLRDILTQLETHEVDQTSQNQATAEALLNVILEIKTEDEIQGFAQRVTAGRPKTERRAASRQSTIPGSSNSSSHPSHPSHSSHTSPSSHPPLPPVPQQHQQQYQQQLQQHHHQNSTRSDDTVSEHSGRNDVPTESKLRSRLGTMLGRRRQSVHSGFGPLSPGKGSSSFGARPSQSSHGRTISPRASSNNLTEMNHRLSSLAETPGSPEPPSTAESHVLSAREGATNGVNGNHGAHGSSGTNGFGSDVSGGATGASGGGARAAAATMHGMTADDIFGVPPPPGPPPSQQQKAAAAAAAAVAPSSPTKDAEGFTIPARPNDPISQAQRDATAVALGEDGELAFKLNIQEEPVADEDADAKKAAMSNVANTLTMAMPSRKGGTVRGRRDVRNTIYVPSMPVPDLPTSSSPSLRPTSPTISPPGSRPAAVAALASENSIGNASDTQSIRSATSLGGLAHLKHPDMSGPGLSTSVIETVSASFEDGELKLAKIAGEIAFAYNPSSASVKETIRVNNMELLEAIGPNRIFVRNTTAADTFELNTTHLQAHKPAVGFTFRALGESATSLGKHCPLVVKPVWKPTGDKLGLLLQYRLNAEAAATMSGPVTLHNLVLIATYEGARASGAQTKPTGTHIKDKHLVYWRVGDVTLTDTWAKIVCRILGQQGGEPQPGHIEARWEYAMPAVTESSSSNGSGIGISISQLESTGHGKGKDRADEADDDEADPFADDIAVVSSKPADSGSDAGDSWVEVPTVRQIVSGRYEAK</sequence>
<organism evidence="5">
    <name type="scientific">Grosmannia clavigera (strain kw1407 / UAMH 11150)</name>
    <name type="common">Blue stain fungus</name>
    <name type="synonym">Graphiocladiella clavigera</name>
    <dbReference type="NCBI Taxonomy" id="655863"/>
    <lineage>
        <taxon>Eukaryota</taxon>
        <taxon>Fungi</taxon>
        <taxon>Dikarya</taxon>
        <taxon>Ascomycota</taxon>
        <taxon>Pezizomycotina</taxon>
        <taxon>Sordariomycetes</taxon>
        <taxon>Sordariomycetidae</taxon>
        <taxon>Ophiostomatales</taxon>
        <taxon>Ophiostomataceae</taxon>
        <taxon>Leptographium</taxon>
    </lineage>
</organism>
<feature type="compositionally biased region" description="Polar residues" evidence="2">
    <location>
        <begin position="353"/>
        <end position="391"/>
    </location>
</feature>
<feature type="domain" description="MHD" evidence="3">
    <location>
        <begin position="653"/>
        <end position="915"/>
    </location>
</feature>
<dbReference type="Gene3D" id="1.20.1270.60">
    <property type="entry name" value="Arfaptin homology (AH) domain/BAR domain"/>
    <property type="match status" value="1"/>
</dbReference>
<keyword evidence="1" id="KW-0254">Endocytosis</keyword>
<feature type="compositionally biased region" description="Low complexity" evidence="2">
    <location>
        <begin position="873"/>
        <end position="885"/>
    </location>
</feature>
<dbReference type="eggNOG" id="ENOG502QQAW">
    <property type="taxonomic scope" value="Eukaryota"/>
</dbReference>
<feature type="compositionally biased region" description="Low complexity" evidence="2">
    <location>
        <begin position="287"/>
        <end position="298"/>
    </location>
</feature>
<protein>
    <recommendedName>
        <fullName evidence="3">MHD domain-containing protein</fullName>
    </recommendedName>
</protein>
<accession>F0X829</accession>
<dbReference type="InterPro" id="IPR028565">
    <property type="entry name" value="MHD"/>
</dbReference>